<comment type="subcellular location">
    <subcellularLocation>
        <location evidence="1">Encapsulin nanocompartment</location>
    </subcellularLocation>
</comment>
<evidence type="ECO:0000313" key="5">
    <source>
        <dbReference type="Proteomes" id="UP000266091"/>
    </source>
</evidence>
<name>A0A388SCL4_9BURK</name>
<dbReference type="PANTHER" id="PTHR37165">
    <property type="entry name" value="PEPTIDASE U56 FAMILY"/>
    <property type="match status" value="1"/>
</dbReference>
<dbReference type="EMBL" id="BGZJ01000001">
    <property type="protein sequence ID" value="GBO94038.1"/>
    <property type="molecule type" value="Genomic_DNA"/>
</dbReference>
<accession>A0A388SCL4</accession>
<dbReference type="AlphaFoldDB" id="A0A388SCL4"/>
<evidence type="ECO:0000313" key="4">
    <source>
        <dbReference type="EMBL" id="GBO94038.1"/>
    </source>
</evidence>
<keyword evidence="5" id="KW-1185">Reference proteome</keyword>
<comment type="caution">
    <text evidence="4">The sequence shown here is derived from an EMBL/GenBank/DDBJ whole genome shotgun (WGS) entry which is preliminary data.</text>
</comment>
<dbReference type="InterPro" id="IPR051429">
    <property type="entry name" value="Encapsulin_nc"/>
</dbReference>
<dbReference type="GO" id="GO:0140737">
    <property type="term" value="C:encapsulin nanocompartment"/>
    <property type="evidence" value="ECO:0007669"/>
    <property type="project" value="UniProtKB-SubCell"/>
</dbReference>
<dbReference type="InterPro" id="IPR007544">
    <property type="entry name" value="ENCAP"/>
</dbReference>
<keyword evidence="3" id="KW-1284">Encapsulin nanocompartment</keyword>
<comment type="similarity">
    <text evidence="2">Belongs to the encapsulin family. Family 1 subfamily.</text>
</comment>
<evidence type="ECO:0008006" key="6">
    <source>
        <dbReference type="Google" id="ProtNLM"/>
    </source>
</evidence>
<dbReference type="PANTHER" id="PTHR37165:SF1">
    <property type="entry name" value="TYPE 1 ENCAPSULIN SHELL PROTEIN"/>
    <property type="match status" value="1"/>
</dbReference>
<evidence type="ECO:0000256" key="1">
    <source>
        <dbReference type="ARBA" id="ARBA00033738"/>
    </source>
</evidence>
<dbReference type="Pfam" id="PF04454">
    <property type="entry name" value="Linocin_M18"/>
    <property type="match status" value="1"/>
</dbReference>
<dbReference type="Proteomes" id="UP000266091">
    <property type="component" value="Unassembled WGS sequence"/>
</dbReference>
<evidence type="ECO:0000256" key="2">
    <source>
        <dbReference type="ARBA" id="ARBA00033743"/>
    </source>
</evidence>
<dbReference type="Gene3D" id="3.30.2320.10">
    <property type="entry name" value="hypothetical protein PF0899 domain"/>
    <property type="match status" value="1"/>
</dbReference>
<reference evidence="4 5" key="1">
    <citation type="journal article" date="2018" name="Int. J. Syst. Evol. Microbiol.">
        <title>Mesosutterella multiformis gen. nov., sp. nov., a member of the family Sutterellaceae and Sutterella megalosphaeroides sp. nov., isolated from human faeces.</title>
        <authorList>
            <person name="Sakamoto M."/>
            <person name="Ikeyama N."/>
            <person name="Kunihiro T."/>
            <person name="Iino T."/>
            <person name="Yuki M."/>
            <person name="Ohkuma M."/>
        </authorList>
    </citation>
    <scope>NUCLEOTIDE SEQUENCE [LARGE SCALE GENOMIC DNA]</scope>
    <source>
        <strain evidence="4 5">4NBBH2</strain>
    </source>
</reference>
<proteinExistence type="inferred from homology"/>
<evidence type="ECO:0000256" key="3">
    <source>
        <dbReference type="ARBA" id="ARBA00033787"/>
    </source>
</evidence>
<gene>
    <name evidence="4" type="ORF">MESMUL_13920</name>
</gene>
<protein>
    <recommendedName>
        <fullName evidence="6">Bacteriocin</fullName>
    </recommendedName>
</protein>
<organism evidence="4 5">
    <name type="scientific">Mesosutterella multiformis</name>
    <dbReference type="NCBI Taxonomy" id="2259133"/>
    <lineage>
        <taxon>Bacteria</taxon>
        <taxon>Pseudomonadati</taxon>
        <taxon>Pseudomonadota</taxon>
        <taxon>Betaproteobacteria</taxon>
        <taxon>Burkholderiales</taxon>
        <taxon>Sutterellaceae</taxon>
        <taxon>Mesosutterella</taxon>
    </lineage>
</organism>
<dbReference type="NCBIfam" id="NF041155">
    <property type="entry name" value="encap_f1"/>
    <property type="match status" value="1"/>
</dbReference>
<sequence length="135" mass="14649">MEHVKISDWTKGDTAFTEVANGLAKLLSNHAYGTYTLIVSPDLFAAMQKLEPGTGVLVAERVKNLLAGGQVIVTPVLPQKTAILLAAATQNMDLVIGQDMITGYLGSNKLNHDFRVFETVMPRVKNPKAIIVFEP</sequence>
<dbReference type="SUPFAM" id="SSF56563">
    <property type="entry name" value="Major capsid protein gp5"/>
    <property type="match status" value="1"/>
</dbReference>